<gene>
    <name evidence="1" type="ORF">L228DRAFT_153258</name>
</gene>
<dbReference type="InParanoid" id="A0A165GPZ2"/>
<organism evidence="1 2">
    <name type="scientific">Xylona heveae (strain CBS 132557 / TC161)</name>
    <dbReference type="NCBI Taxonomy" id="1328760"/>
    <lineage>
        <taxon>Eukaryota</taxon>
        <taxon>Fungi</taxon>
        <taxon>Dikarya</taxon>
        <taxon>Ascomycota</taxon>
        <taxon>Pezizomycotina</taxon>
        <taxon>Xylonomycetes</taxon>
        <taxon>Xylonales</taxon>
        <taxon>Xylonaceae</taxon>
        <taxon>Xylona</taxon>
    </lineage>
</organism>
<dbReference type="EMBL" id="KV407459">
    <property type="protein sequence ID" value="KZF22452.1"/>
    <property type="molecule type" value="Genomic_DNA"/>
</dbReference>
<evidence type="ECO:0000313" key="2">
    <source>
        <dbReference type="Proteomes" id="UP000076632"/>
    </source>
</evidence>
<dbReference type="AlphaFoldDB" id="A0A165GPZ2"/>
<dbReference type="Proteomes" id="UP000076632">
    <property type="component" value="Unassembled WGS sequence"/>
</dbReference>
<accession>A0A165GPZ2</accession>
<reference evidence="1 2" key="1">
    <citation type="journal article" date="2016" name="Fungal Biol.">
        <title>The genome of Xylona heveae provides a window into fungal endophytism.</title>
        <authorList>
            <person name="Gazis R."/>
            <person name="Kuo A."/>
            <person name="Riley R."/>
            <person name="LaButti K."/>
            <person name="Lipzen A."/>
            <person name="Lin J."/>
            <person name="Amirebrahimi M."/>
            <person name="Hesse C.N."/>
            <person name="Spatafora J.W."/>
            <person name="Henrissat B."/>
            <person name="Hainaut M."/>
            <person name="Grigoriev I.V."/>
            <person name="Hibbett D.S."/>
        </authorList>
    </citation>
    <scope>NUCLEOTIDE SEQUENCE [LARGE SCALE GENOMIC DNA]</scope>
    <source>
        <strain evidence="1 2">TC161</strain>
    </source>
</reference>
<proteinExistence type="predicted"/>
<sequence length="161" mass="18174">MTSGGLSHYVNASLTVQIIGHNNFRDPAHRNLPCSTTLSGKVYDINSDRASCKMVRIRGMSPIRHSGYRFYGATQHMQPPQRKSDAFEQCNCILIELAPCFSAEDFFFLSSRSSIPPAYVCSPPMSISGCTCCNLYLEICLLQPQPWDRDELIHQHERQKS</sequence>
<dbReference type="GeneID" id="28894440"/>
<protein>
    <submittedName>
        <fullName evidence="1">Uncharacterized protein</fullName>
    </submittedName>
</protein>
<dbReference type="RefSeq" id="XP_018188007.1">
    <property type="nucleotide sequence ID" value="XM_018329303.1"/>
</dbReference>
<keyword evidence="2" id="KW-1185">Reference proteome</keyword>
<name>A0A165GPZ2_XYLHT</name>
<evidence type="ECO:0000313" key="1">
    <source>
        <dbReference type="EMBL" id="KZF22452.1"/>
    </source>
</evidence>